<dbReference type="NCBIfam" id="TIGR01129">
    <property type="entry name" value="secD"/>
    <property type="match status" value="1"/>
</dbReference>
<dbReference type="GO" id="GO:0043952">
    <property type="term" value="P:protein transport by the Sec complex"/>
    <property type="evidence" value="ECO:0007669"/>
    <property type="project" value="UniProtKB-UniRule"/>
</dbReference>
<dbReference type="AlphaFoldDB" id="A0A7R6SZ46"/>
<comment type="caution">
    <text evidence="9">Lacks conserved residue(s) required for the propagation of feature annotation.</text>
</comment>
<dbReference type="GO" id="GO:0005886">
    <property type="term" value="C:plasma membrane"/>
    <property type="evidence" value="ECO:0007669"/>
    <property type="project" value="UniProtKB-SubCell"/>
</dbReference>
<dbReference type="InterPro" id="IPR001036">
    <property type="entry name" value="Acrflvin-R"/>
</dbReference>
<feature type="transmembrane region" description="Helical" evidence="9">
    <location>
        <begin position="445"/>
        <end position="467"/>
    </location>
</feature>
<dbReference type="InterPro" id="IPR048634">
    <property type="entry name" value="SecD_SecF_C"/>
</dbReference>
<dbReference type="RefSeq" id="WP_201328794.1">
    <property type="nucleotide sequence ID" value="NZ_AP017470.1"/>
</dbReference>
<evidence type="ECO:0000256" key="1">
    <source>
        <dbReference type="ARBA" id="ARBA00004651"/>
    </source>
</evidence>
<dbReference type="HAMAP" id="MF_01463_B">
    <property type="entry name" value="SecD_B"/>
    <property type="match status" value="1"/>
</dbReference>
<proteinExistence type="inferred from homology"/>
<feature type="transmembrane region" description="Helical" evidence="9">
    <location>
        <begin position="473"/>
        <end position="497"/>
    </location>
</feature>
<feature type="domain" description="Protein export membrane protein SecD/SecF C-terminal" evidence="10">
    <location>
        <begin position="329"/>
        <end position="497"/>
    </location>
</feature>
<dbReference type="Gene3D" id="1.20.1640.10">
    <property type="entry name" value="Multidrug efflux transporter AcrB transmembrane domain"/>
    <property type="match status" value="1"/>
</dbReference>
<feature type="transmembrane region" description="Helical" evidence="9">
    <location>
        <begin position="402"/>
        <end position="424"/>
    </location>
</feature>
<gene>
    <name evidence="9 13" type="primary">secD</name>
    <name evidence="13" type="ORF">TTHT_0887</name>
</gene>
<comment type="similarity">
    <text evidence="9">Belongs to the SecD/SecF family. SecD subfamily.</text>
</comment>
<evidence type="ECO:0000259" key="11">
    <source>
        <dbReference type="Pfam" id="PF21760"/>
    </source>
</evidence>
<dbReference type="Gene3D" id="3.30.1360.200">
    <property type="match status" value="1"/>
</dbReference>
<dbReference type="InterPro" id="IPR022646">
    <property type="entry name" value="SecD/SecF_CS"/>
</dbReference>
<name>A0A7R6SZ46_9BACT</name>
<dbReference type="GO" id="GO:0015450">
    <property type="term" value="F:protein-transporting ATPase activity"/>
    <property type="evidence" value="ECO:0007669"/>
    <property type="project" value="InterPro"/>
</dbReference>
<comment type="subcellular location">
    <subcellularLocation>
        <location evidence="1 9">Cell membrane</location>
        <topology evidence="1 9">Multi-pass membrane protein</topology>
    </subcellularLocation>
</comment>
<accession>A0A7R6SZ46</accession>
<dbReference type="InterPro" id="IPR048631">
    <property type="entry name" value="SecD_1st"/>
</dbReference>
<dbReference type="Proteomes" id="UP000595564">
    <property type="component" value="Chromosome"/>
</dbReference>
<dbReference type="FunFam" id="1.20.1640.10:FF:000004">
    <property type="entry name" value="Protein translocase subunit SecD"/>
    <property type="match status" value="1"/>
</dbReference>
<dbReference type="InterPro" id="IPR054384">
    <property type="entry name" value="SecDF_P1_head"/>
</dbReference>
<comment type="function">
    <text evidence="9">Part of the Sec protein translocase complex. Interacts with the SecYEG preprotein conducting channel. SecDF uses the proton motive force (PMF) to complete protein translocation after the ATP-dependent function of SecA.</text>
</comment>
<dbReference type="SUPFAM" id="SSF82866">
    <property type="entry name" value="Multidrug efflux transporter AcrB transmembrane domain"/>
    <property type="match status" value="1"/>
</dbReference>
<evidence type="ECO:0000313" key="13">
    <source>
        <dbReference type="EMBL" id="BBB32445.1"/>
    </source>
</evidence>
<feature type="domain" description="Protein translocase subunit SecDF P1" evidence="11">
    <location>
        <begin position="133"/>
        <end position="193"/>
    </location>
</feature>
<evidence type="ECO:0000313" key="14">
    <source>
        <dbReference type="Proteomes" id="UP000595564"/>
    </source>
</evidence>
<dbReference type="InterPro" id="IPR022813">
    <property type="entry name" value="SecD/SecF_arch_bac"/>
</dbReference>
<keyword evidence="3 9" id="KW-1003">Cell membrane</keyword>
<evidence type="ECO:0000259" key="12">
    <source>
        <dbReference type="Pfam" id="PF22599"/>
    </source>
</evidence>
<keyword evidence="7 9" id="KW-0811">Translocation</keyword>
<keyword evidence="6 9" id="KW-1133">Transmembrane helix</keyword>
<organism evidence="13 14">
    <name type="scientific">Thermotomaculum hydrothermale</name>
    <dbReference type="NCBI Taxonomy" id="981385"/>
    <lineage>
        <taxon>Bacteria</taxon>
        <taxon>Pseudomonadati</taxon>
        <taxon>Acidobacteriota</taxon>
        <taxon>Holophagae</taxon>
        <taxon>Thermotomaculales</taxon>
        <taxon>Thermotomaculaceae</taxon>
        <taxon>Thermotomaculum</taxon>
    </lineage>
</organism>
<keyword evidence="4 9" id="KW-0812">Transmembrane</keyword>
<dbReference type="Pfam" id="PF02355">
    <property type="entry name" value="SecD_SecF_C"/>
    <property type="match status" value="1"/>
</dbReference>
<dbReference type="PRINTS" id="PR00702">
    <property type="entry name" value="ACRIFLAVINRP"/>
</dbReference>
<dbReference type="NCBIfam" id="TIGR00916">
    <property type="entry name" value="2A0604s01"/>
    <property type="match status" value="1"/>
</dbReference>
<evidence type="ECO:0000256" key="6">
    <source>
        <dbReference type="ARBA" id="ARBA00022989"/>
    </source>
</evidence>
<dbReference type="InterPro" id="IPR055344">
    <property type="entry name" value="SecD_SecF_C_bact"/>
</dbReference>
<sequence>MKWRILLVLFLTVGAIYYVYPPQEKINLGLDLRGGVHMVLKVNLDEAWRAELDNSKSNLEYLLKDEKIEFSKITKDDKNLKIIVEGIPADKIEKAKDKFKSYMAGYSMKDLGNGSFEFTMKESMKKEISKQAMRQALLIINNRVDEYGVAEPVIQRQGLESDRIVIELPGVDNTERIKKSLSEPGWLELRLLADPNPYPSKEMALKAHNGKLPEGTTILPSEDGKSFYIVKERVELNGNDIKTARRATDQYGSPSVSFSLNKVGVEKFAKVTSEHVGERLAIILDKKVISAPRINEPINSPTAEITGRFSIDEAEDLAIKLRSGALPASMTFLEERTVGPSLGKDSIRKGVKAALWGMIIVMAFMLFYYKLAGLNADIALLLNMIYLLGGLAYFHATLTLPGIAGFILTIGMAVDANVIIFERIKEELRNGKTPRAAIDTGFSKGLSAVLDGNITTLIAAVFLFQYGTGPVKGFAVTLSLGIIASLFTAIFVSKLIFDIVLSIRKNAETLSI</sequence>
<dbReference type="Pfam" id="PF07549">
    <property type="entry name" value="Sec_GG"/>
    <property type="match status" value="1"/>
</dbReference>
<evidence type="ECO:0000259" key="10">
    <source>
        <dbReference type="Pfam" id="PF02355"/>
    </source>
</evidence>
<dbReference type="GO" id="GO:0006605">
    <property type="term" value="P:protein targeting"/>
    <property type="evidence" value="ECO:0007669"/>
    <property type="project" value="UniProtKB-UniRule"/>
</dbReference>
<comment type="subunit">
    <text evidence="9">Forms a complex with SecF. Part of the essential Sec protein translocation apparatus which comprises SecA, SecYEG and auxiliary proteins SecDF. Other proteins may also be involved.</text>
</comment>
<feature type="transmembrane region" description="Helical" evidence="9">
    <location>
        <begin position="378"/>
        <end position="396"/>
    </location>
</feature>
<evidence type="ECO:0000256" key="2">
    <source>
        <dbReference type="ARBA" id="ARBA00022448"/>
    </source>
</evidence>
<dbReference type="EMBL" id="AP017470">
    <property type="protein sequence ID" value="BBB32445.1"/>
    <property type="molecule type" value="Genomic_DNA"/>
</dbReference>
<protein>
    <recommendedName>
        <fullName evidence="9">Protein translocase subunit SecD</fullName>
    </recommendedName>
</protein>
<evidence type="ECO:0000256" key="9">
    <source>
        <dbReference type="HAMAP-Rule" id="MF_01463"/>
    </source>
</evidence>
<evidence type="ECO:0000256" key="4">
    <source>
        <dbReference type="ARBA" id="ARBA00022692"/>
    </source>
</evidence>
<evidence type="ECO:0000256" key="7">
    <source>
        <dbReference type="ARBA" id="ARBA00023010"/>
    </source>
</evidence>
<keyword evidence="2 9" id="KW-0813">Transport</keyword>
<dbReference type="Pfam" id="PF22599">
    <property type="entry name" value="SecDF_P1_head"/>
    <property type="match status" value="1"/>
</dbReference>
<feature type="transmembrane region" description="Helical" evidence="9">
    <location>
        <begin position="353"/>
        <end position="371"/>
    </location>
</feature>
<keyword evidence="14" id="KW-1185">Reference proteome</keyword>
<feature type="domain" description="SecDF P1 head subdomain" evidence="12">
    <location>
        <begin position="217"/>
        <end position="328"/>
    </location>
</feature>
<evidence type="ECO:0000256" key="5">
    <source>
        <dbReference type="ARBA" id="ARBA00022927"/>
    </source>
</evidence>
<dbReference type="Pfam" id="PF21760">
    <property type="entry name" value="SecD_1st"/>
    <property type="match status" value="1"/>
</dbReference>
<keyword evidence="5 9" id="KW-0653">Protein transport</keyword>
<dbReference type="InterPro" id="IPR005791">
    <property type="entry name" value="SecD"/>
</dbReference>
<dbReference type="PANTHER" id="PTHR30081">
    <property type="entry name" value="PROTEIN-EXPORT MEMBRANE PROTEIN SEC"/>
    <property type="match status" value="1"/>
</dbReference>
<evidence type="ECO:0000256" key="3">
    <source>
        <dbReference type="ARBA" id="ARBA00022475"/>
    </source>
</evidence>
<reference evidence="13 14" key="1">
    <citation type="journal article" date="2012" name="Extremophiles">
        <title>Thermotomaculum hydrothermale gen. nov., sp. nov., a novel heterotrophic thermophile within the phylum Acidobacteria from a deep-sea hydrothermal vent chimney in the Southern Okinawa Trough.</title>
        <authorList>
            <person name="Izumi H."/>
            <person name="Nunoura T."/>
            <person name="Miyazaki M."/>
            <person name="Mino S."/>
            <person name="Toki T."/>
            <person name="Takai K."/>
            <person name="Sako Y."/>
            <person name="Sawabe T."/>
            <person name="Nakagawa S."/>
        </authorList>
    </citation>
    <scope>NUCLEOTIDE SEQUENCE [LARGE SCALE GENOMIC DNA]</scope>
    <source>
        <strain evidence="13 14">AC55</strain>
    </source>
</reference>
<dbReference type="Gene3D" id="3.30.70.3400">
    <property type="match status" value="2"/>
</dbReference>
<evidence type="ECO:0000256" key="8">
    <source>
        <dbReference type="ARBA" id="ARBA00023136"/>
    </source>
</evidence>
<keyword evidence="8 9" id="KW-0472">Membrane</keyword>
<dbReference type="GO" id="GO:0065002">
    <property type="term" value="P:intracellular protein transmembrane transport"/>
    <property type="evidence" value="ECO:0007669"/>
    <property type="project" value="UniProtKB-UniRule"/>
</dbReference>
<dbReference type="KEGG" id="thyd:TTHT_0887"/>
<dbReference type="PANTHER" id="PTHR30081:SF1">
    <property type="entry name" value="PROTEIN TRANSLOCASE SUBUNIT SECD"/>
    <property type="match status" value="1"/>
</dbReference>